<dbReference type="AlphaFoldDB" id="A0AAV4M149"/>
<evidence type="ECO:0000256" key="3">
    <source>
        <dbReference type="ARBA" id="ARBA00022840"/>
    </source>
</evidence>
<dbReference type="GO" id="GO:0003677">
    <property type="term" value="F:DNA binding"/>
    <property type="evidence" value="ECO:0007669"/>
    <property type="project" value="InterPro"/>
</dbReference>
<keyword evidence="2" id="KW-0378">Hydrolase</keyword>
<dbReference type="PROSITE" id="PS51193">
    <property type="entry name" value="HELICASE_ATP_BIND_2"/>
    <property type="match status" value="1"/>
</dbReference>
<dbReference type="Gene3D" id="3.40.50.300">
    <property type="entry name" value="P-loop containing nucleotide triphosphate hydrolases"/>
    <property type="match status" value="1"/>
</dbReference>
<gene>
    <name evidence="6" type="ORF">BcabD6B2_45310</name>
</gene>
<keyword evidence="7" id="KW-1185">Reference proteome</keyword>
<evidence type="ECO:0000256" key="4">
    <source>
        <dbReference type="SAM" id="MobiDB-lite"/>
    </source>
</evidence>
<feature type="region of interest" description="Disordered" evidence="4">
    <location>
        <begin position="1"/>
        <end position="20"/>
    </location>
</feature>
<dbReference type="InterPro" id="IPR010614">
    <property type="entry name" value="RAD3-like_helicase_DEAD"/>
</dbReference>
<accession>A0AAV4M149</accession>
<sequence>MSRVSDSLSPQRAQGRPSQSYAVYSPGKLIVKRILIAPRLRDNRLKDAVSRLQPNVERGANVPLWVQRSMESQLRSMAEELIKSEFDRITATRQRLKMDFTVTKDGVRLRSAVKRERERACATESEASAEALLPRQKIQIIVCSRTFSQLNQYIREFRRLGTLAEHVKIGMATGRSHVCINTSARARCQTNEEFNDYCRNTSCDFRDDVGPLAEAATCFPMDVEDLKAVGTGLCSCPYYAAAKIVPECDVILAPYVSVFNESIRENMGIKTEGNILIVDEAHNLMNAVAEAQSSLVSVKAMSALSLQCKSYLAKFHGRLDEKQSSTIADIEKVASTLSEYRKLGAGEPGKVEAEELSIPSFIVALGLENAKFHELVAFLVSGDFCKKLRSFAERLWHGKLKRSEAAHDPAQNNYVSAVYEFRHFISTILSAGKHDRILVSSAPGDTTIELFSVSAGAAYDGHCNNAQMNSFKRLPRERGAWC</sequence>
<keyword evidence="1" id="KW-0547">Nucleotide-binding</keyword>
<dbReference type="GO" id="GO:0016818">
    <property type="term" value="F:hydrolase activity, acting on acid anhydrides, in phosphorus-containing anhydrides"/>
    <property type="evidence" value="ECO:0007669"/>
    <property type="project" value="InterPro"/>
</dbReference>
<dbReference type="Pfam" id="PF06733">
    <property type="entry name" value="DEAD_2"/>
    <property type="match status" value="1"/>
</dbReference>
<dbReference type="GO" id="GO:0034085">
    <property type="term" value="P:establishment of sister chromatid cohesion"/>
    <property type="evidence" value="ECO:0007669"/>
    <property type="project" value="TreeGrafter"/>
</dbReference>
<dbReference type="PANTHER" id="PTHR11472">
    <property type="entry name" value="DNA REPAIR DEAD HELICASE RAD3/XP-D SUBFAMILY MEMBER"/>
    <property type="match status" value="1"/>
</dbReference>
<name>A0AAV4M149_BABCB</name>
<dbReference type="PANTHER" id="PTHR11472:SF41">
    <property type="entry name" value="ATP-DEPENDENT DNA HELICASE DDX11-RELATED"/>
    <property type="match status" value="1"/>
</dbReference>
<evidence type="ECO:0000256" key="1">
    <source>
        <dbReference type="ARBA" id="ARBA00022741"/>
    </source>
</evidence>
<dbReference type="Proteomes" id="UP001497744">
    <property type="component" value="Unassembled WGS sequence"/>
</dbReference>
<keyword evidence="3" id="KW-0067">ATP-binding</keyword>
<organism evidence="6 7">
    <name type="scientific">Babesia caballi</name>
    <dbReference type="NCBI Taxonomy" id="5871"/>
    <lineage>
        <taxon>Eukaryota</taxon>
        <taxon>Sar</taxon>
        <taxon>Alveolata</taxon>
        <taxon>Apicomplexa</taxon>
        <taxon>Aconoidasida</taxon>
        <taxon>Piroplasmida</taxon>
        <taxon>Babesiidae</taxon>
        <taxon>Babesia</taxon>
    </lineage>
</organism>
<dbReference type="GO" id="GO:0003678">
    <property type="term" value="F:DNA helicase activity"/>
    <property type="evidence" value="ECO:0007669"/>
    <property type="project" value="InterPro"/>
</dbReference>
<dbReference type="EMBL" id="BPLF01000004">
    <property type="protein sequence ID" value="GIX65096.1"/>
    <property type="molecule type" value="Genomic_DNA"/>
</dbReference>
<reference evidence="6 7" key="1">
    <citation type="submission" date="2021-06" db="EMBL/GenBank/DDBJ databases">
        <title>Genome sequence of Babesia caballi.</title>
        <authorList>
            <person name="Yamagishi J."/>
            <person name="Kidaka T."/>
            <person name="Ochi A."/>
        </authorList>
    </citation>
    <scope>NUCLEOTIDE SEQUENCE [LARGE SCALE GENOMIC DNA]</scope>
    <source>
        <strain evidence="6">USDA-D6B2</strain>
    </source>
</reference>
<proteinExistence type="predicted"/>
<dbReference type="InterPro" id="IPR045028">
    <property type="entry name" value="DinG/Rad3-like"/>
</dbReference>
<dbReference type="InterPro" id="IPR006554">
    <property type="entry name" value="Helicase-like_DEXD_c2"/>
</dbReference>
<evidence type="ECO:0000256" key="2">
    <source>
        <dbReference type="ARBA" id="ARBA00022801"/>
    </source>
</evidence>
<evidence type="ECO:0000259" key="5">
    <source>
        <dbReference type="PROSITE" id="PS51193"/>
    </source>
</evidence>
<dbReference type="RefSeq" id="XP_067717165.1">
    <property type="nucleotide sequence ID" value="XM_067861064.1"/>
</dbReference>
<evidence type="ECO:0000313" key="6">
    <source>
        <dbReference type="EMBL" id="GIX65096.1"/>
    </source>
</evidence>
<dbReference type="InterPro" id="IPR027417">
    <property type="entry name" value="P-loop_NTPase"/>
</dbReference>
<evidence type="ECO:0000313" key="7">
    <source>
        <dbReference type="Proteomes" id="UP001497744"/>
    </source>
</evidence>
<protein>
    <submittedName>
        <fullName evidence="6">DNA repair helicase family protein</fullName>
    </submittedName>
</protein>
<dbReference type="GeneID" id="94196577"/>
<feature type="domain" description="Helicase ATP-binding" evidence="5">
    <location>
        <begin position="1"/>
        <end position="337"/>
    </location>
</feature>
<dbReference type="GO" id="GO:0005524">
    <property type="term" value="F:ATP binding"/>
    <property type="evidence" value="ECO:0007669"/>
    <property type="project" value="UniProtKB-KW"/>
</dbReference>
<dbReference type="SMART" id="SM00488">
    <property type="entry name" value="DEXDc2"/>
    <property type="match status" value="1"/>
</dbReference>
<dbReference type="GO" id="GO:0005634">
    <property type="term" value="C:nucleus"/>
    <property type="evidence" value="ECO:0007669"/>
    <property type="project" value="TreeGrafter"/>
</dbReference>
<dbReference type="InterPro" id="IPR014013">
    <property type="entry name" value="Helic_SF1/SF2_ATP-bd_DinG/Rad3"/>
</dbReference>
<comment type="caution">
    <text evidence="6">The sequence shown here is derived from an EMBL/GenBank/DDBJ whole genome shotgun (WGS) entry which is preliminary data.</text>
</comment>
<keyword evidence="6" id="KW-0347">Helicase</keyword>